<protein>
    <submittedName>
        <fullName evidence="2">Uncharacterized protein</fullName>
    </submittedName>
</protein>
<keyword evidence="3" id="KW-1185">Reference proteome</keyword>
<reference evidence="2 3" key="1">
    <citation type="journal article" date="2023" name="Commun. Biol.">
        <title>Reorganization of the ancestral sex-determining regions during the evolution of trioecy in Pleodorina starrii.</title>
        <authorList>
            <person name="Takahashi K."/>
            <person name="Suzuki S."/>
            <person name="Kawai-Toyooka H."/>
            <person name="Yamamoto K."/>
            <person name="Hamaji T."/>
            <person name="Ootsuki R."/>
            <person name="Yamaguchi H."/>
            <person name="Kawachi M."/>
            <person name="Higashiyama T."/>
            <person name="Nozaki H."/>
        </authorList>
    </citation>
    <scope>NUCLEOTIDE SEQUENCE [LARGE SCALE GENOMIC DNA]</scope>
    <source>
        <strain evidence="2 3">NIES-4479</strain>
    </source>
</reference>
<organism evidence="2 3">
    <name type="scientific">Pleodorina starrii</name>
    <dbReference type="NCBI Taxonomy" id="330485"/>
    <lineage>
        <taxon>Eukaryota</taxon>
        <taxon>Viridiplantae</taxon>
        <taxon>Chlorophyta</taxon>
        <taxon>core chlorophytes</taxon>
        <taxon>Chlorophyceae</taxon>
        <taxon>CS clade</taxon>
        <taxon>Chlamydomonadales</taxon>
        <taxon>Volvocaceae</taxon>
        <taxon>Pleodorina</taxon>
    </lineage>
</organism>
<evidence type="ECO:0000256" key="1">
    <source>
        <dbReference type="SAM" id="MobiDB-lite"/>
    </source>
</evidence>
<feature type="compositionally biased region" description="Basic and acidic residues" evidence="1">
    <location>
        <begin position="20"/>
        <end position="34"/>
    </location>
</feature>
<evidence type="ECO:0000313" key="3">
    <source>
        <dbReference type="Proteomes" id="UP001165080"/>
    </source>
</evidence>
<name>A0A9W6BI97_9CHLO</name>
<comment type="caution">
    <text evidence="2">The sequence shown here is derived from an EMBL/GenBank/DDBJ whole genome shotgun (WGS) entry which is preliminary data.</text>
</comment>
<accession>A0A9W6BI97</accession>
<dbReference type="Proteomes" id="UP001165080">
    <property type="component" value="Unassembled WGS sequence"/>
</dbReference>
<gene>
    <name evidence="2" type="primary">PLEST003669</name>
    <name evidence="2" type="ORF">PLESTB_000660900</name>
</gene>
<evidence type="ECO:0000313" key="2">
    <source>
        <dbReference type="EMBL" id="GLC52721.1"/>
    </source>
</evidence>
<dbReference type="EMBL" id="BRXU01000006">
    <property type="protein sequence ID" value="GLC52721.1"/>
    <property type="molecule type" value="Genomic_DNA"/>
</dbReference>
<dbReference type="AlphaFoldDB" id="A0A9W6BI97"/>
<sequence length="101" mass="11483">MWLKDIINARLQKRIQAGAELERGQPARGHDLESTLRLGKSTRPSKKSAGSSELFYSTDPEEVKLKLAERRELRSKHSKTPEDEKRLAEVTAWLCARTVPV</sequence>
<proteinExistence type="predicted"/>
<feature type="region of interest" description="Disordered" evidence="1">
    <location>
        <begin position="20"/>
        <end position="55"/>
    </location>
</feature>